<dbReference type="AlphaFoldDB" id="A0A450VZR2"/>
<gene>
    <name evidence="2" type="ORF">BECKLPF1236A_GA0070988_100358</name>
    <name evidence="3" type="ORF">BECKLPF1236C_GA0070990_100378</name>
</gene>
<protein>
    <recommendedName>
        <fullName evidence="1">Transposase (putative) YhgA-like domain-containing protein</fullName>
    </recommendedName>
</protein>
<feature type="domain" description="Transposase (putative) YhgA-like" evidence="1">
    <location>
        <begin position="18"/>
        <end position="219"/>
    </location>
</feature>
<name>A0A450VZR2_9GAMM</name>
<organism evidence="2">
    <name type="scientific">Candidatus Kentrum sp. LPFa</name>
    <dbReference type="NCBI Taxonomy" id="2126335"/>
    <lineage>
        <taxon>Bacteria</taxon>
        <taxon>Pseudomonadati</taxon>
        <taxon>Pseudomonadota</taxon>
        <taxon>Gammaproteobacteria</taxon>
        <taxon>Candidatus Kentrum</taxon>
    </lineage>
</organism>
<reference evidence="2" key="1">
    <citation type="submission" date="2019-02" db="EMBL/GenBank/DDBJ databases">
        <authorList>
            <person name="Gruber-Vodicka R. H."/>
            <person name="Seah K. B. B."/>
        </authorList>
    </citation>
    <scope>NUCLEOTIDE SEQUENCE</scope>
    <source>
        <strain evidence="2">BECK_S312</strain>
        <strain evidence="3">BECK_S426</strain>
    </source>
</reference>
<dbReference type="EMBL" id="CAADFM010000035">
    <property type="protein sequence ID" value="VFK10297.1"/>
    <property type="molecule type" value="Genomic_DNA"/>
</dbReference>
<proteinExistence type="predicted"/>
<dbReference type="InterPro" id="IPR051699">
    <property type="entry name" value="Rpn/YhgA-like_nuclease"/>
</dbReference>
<dbReference type="GO" id="GO:0006310">
    <property type="term" value="P:DNA recombination"/>
    <property type="evidence" value="ECO:0007669"/>
    <property type="project" value="TreeGrafter"/>
</dbReference>
<dbReference type="InterPro" id="IPR006842">
    <property type="entry name" value="Transposase_31"/>
</dbReference>
<sequence>MLRIIVLTDIAMDNIPQAHDRFLKELLSHPERAGALLRERLPEEIVRFLSPGPPELVDASFVDERLRGHLSDRLFKVETLNRQTAFLYVLIEHKSTPDDKVGWQLLRYMVEILKQWERQQSERDCDWDRLPAVIPFVFYHGTREWKIPNEFLHLVNAEETWKPYLPNFRFPVFDLGKIPDKQLSRNRRLNAWLLVMKYATRKKQQMAIKDLLIEVIKKVPEDLRPIVHYFVQTYRYDEQTLREIIRRIQPEEENKMMSQFAQDIEKRVRQEVLQEGNKMMSQFAEDIKRQVARDIEKKVRREVLQEGIQQGILEGEAKGEAKLLIRQLSRRFRPLPDRISERVYAADPDVIEIWADRVLEAKSLDDVFTE</sequence>
<evidence type="ECO:0000313" key="2">
    <source>
        <dbReference type="EMBL" id="VFK10297.1"/>
    </source>
</evidence>
<dbReference type="EMBL" id="CAADFP010000037">
    <property type="protein sequence ID" value="VFK26622.1"/>
    <property type="molecule type" value="Genomic_DNA"/>
</dbReference>
<dbReference type="GO" id="GO:1990238">
    <property type="term" value="F:double-stranded DNA endonuclease activity"/>
    <property type="evidence" value="ECO:0007669"/>
    <property type="project" value="TreeGrafter"/>
</dbReference>
<dbReference type="PANTHER" id="PTHR34611">
    <property type="match status" value="1"/>
</dbReference>
<dbReference type="Pfam" id="PF04754">
    <property type="entry name" value="Transposase_31"/>
    <property type="match status" value="1"/>
</dbReference>
<accession>A0A450VZR2</accession>
<dbReference type="PANTHER" id="PTHR34611:SF2">
    <property type="entry name" value="INACTIVE RECOMBINATION-PROMOTING NUCLEASE-LIKE PROTEIN RPNE-RELATED"/>
    <property type="match status" value="1"/>
</dbReference>
<evidence type="ECO:0000259" key="1">
    <source>
        <dbReference type="Pfam" id="PF04754"/>
    </source>
</evidence>
<evidence type="ECO:0000313" key="3">
    <source>
        <dbReference type="EMBL" id="VFK26622.1"/>
    </source>
</evidence>